<feature type="domain" description="Cyclic nucleotide-binding" evidence="1">
    <location>
        <begin position="15"/>
        <end position="118"/>
    </location>
</feature>
<proteinExistence type="predicted"/>
<sequence>MYYFIMKFLTDFFATIDHIPKKSIDKILLLIRGKSLKKGAAIAKAGELPKDIYILKTGVIRSYYTDDKGKEYIRHLFTPFRATGALGALILKKPSRLSYDCLTDCDVYAINFNDFIELTKDDIGLSNLYNIILEMVFLTLESKIYDLSVLNATERYLKLKKQIPNIENLIPQYHIASYLNITPVQLSRIRKEIYSK</sequence>
<evidence type="ECO:0000313" key="2">
    <source>
        <dbReference type="EMBL" id="PQJ69578.1"/>
    </source>
</evidence>
<dbReference type="SUPFAM" id="SSF51206">
    <property type="entry name" value="cAMP-binding domain-like"/>
    <property type="match status" value="1"/>
</dbReference>
<accession>A0A2P6C9G2</accession>
<comment type="caution">
    <text evidence="2">The sequence shown here is derived from an EMBL/GenBank/DDBJ whole genome shotgun (WGS) entry which is preliminary data.</text>
</comment>
<reference evidence="2 3" key="1">
    <citation type="submission" date="2016-12" db="EMBL/GenBank/DDBJ databases">
        <title>Trade-off between light-utilization and light-protection in marine flavobacteria.</title>
        <authorList>
            <person name="Kumagai Y."/>
            <person name="Yoshizawa S."/>
            <person name="Kogure K."/>
            <person name="Iwasaki W."/>
        </authorList>
    </citation>
    <scope>NUCLEOTIDE SEQUENCE [LARGE SCALE GENOMIC DNA]</scope>
    <source>
        <strain evidence="2 3">KCTC 12100</strain>
    </source>
</reference>
<dbReference type="AlphaFoldDB" id="A0A2P6C9G2"/>
<name>A0A2P6C9G2_9FLAO</name>
<evidence type="ECO:0000259" key="1">
    <source>
        <dbReference type="PROSITE" id="PS50042"/>
    </source>
</evidence>
<dbReference type="Pfam" id="PF00027">
    <property type="entry name" value="cNMP_binding"/>
    <property type="match status" value="1"/>
</dbReference>
<dbReference type="Gene3D" id="2.60.120.10">
    <property type="entry name" value="Jelly Rolls"/>
    <property type="match status" value="1"/>
</dbReference>
<dbReference type="EMBL" id="MSCK01000002">
    <property type="protein sequence ID" value="PQJ69578.1"/>
    <property type="molecule type" value="Genomic_DNA"/>
</dbReference>
<dbReference type="Proteomes" id="UP000247345">
    <property type="component" value="Unassembled WGS sequence"/>
</dbReference>
<gene>
    <name evidence="2" type="ORF">BTO14_16390</name>
</gene>
<dbReference type="RefSeq" id="WP_105050491.1">
    <property type="nucleotide sequence ID" value="NZ_CP150661.1"/>
</dbReference>
<dbReference type="OrthoDB" id="663011at2"/>
<dbReference type="PROSITE" id="PS50042">
    <property type="entry name" value="CNMP_BINDING_3"/>
    <property type="match status" value="1"/>
</dbReference>
<dbReference type="InterPro" id="IPR000595">
    <property type="entry name" value="cNMP-bd_dom"/>
</dbReference>
<dbReference type="InterPro" id="IPR014710">
    <property type="entry name" value="RmlC-like_jellyroll"/>
</dbReference>
<keyword evidence="3" id="KW-1185">Reference proteome</keyword>
<evidence type="ECO:0000313" key="3">
    <source>
        <dbReference type="Proteomes" id="UP000247345"/>
    </source>
</evidence>
<dbReference type="InterPro" id="IPR018490">
    <property type="entry name" value="cNMP-bd_dom_sf"/>
</dbReference>
<organism evidence="2 3">
    <name type="scientific">Polaribacter butkevichii</name>
    <dbReference type="NCBI Taxonomy" id="218490"/>
    <lineage>
        <taxon>Bacteria</taxon>
        <taxon>Pseudomonadati</taxon>
        <taxon>Bacteroidota</taxon>
        <taxon>Flavobacteriia</taxon>
        <taxon>Flavobacteriales</taxon>
        <taxon>Flavobacteriaceae</taxon>
    </lineage>
</organism>
<dbReference type="CDD" id="cd00038">
    <property type="entry name" value="CAP_ED"/>
    <property type="match status" value="1"/>
</dbReference>
<protein>
    <recommendedName>
        <fullName evidence="1">Cyclic nucleotide-binding domain-containing protein</fullName>
    </recommendedName>
</protein>